<evidence type="ECO:0000313" key="1">
    <source>
        <dbReference type="EMBL" id="MED6233006.1"/>
    </source>
</evidence>
<evidence type="ECO:0000313" key="2">
    <source>
        <dbReference type="Proteomes" id="UP001345963"/>
    </source>
</evidence>
<protein>
    <submittedName>
        <fullName evidence="1">Uncharacterized protein</fullName>
    </submittedName>
</protein>
<accession>A0ABU7A4H7</accession>
<proteinExistence type="predicted"/>
<dbReference type="EMBL" id="JAHUTI010001619">
    <property type="protein sequence ID" value="MED6233006.1"/>
    <property type="molecule type" value="Genomic_DNA"/>
</dbReference>
<name>A0ABU7A4H7_9TELE</name>
<reference evidence="1 2" key="1">
    <citation type="submission" date="2021-07" db="EMBL/GenBank/DDBJ databases">
        <authorList>
            <person name="Palmer J.M."/>
        </authorList>
    </citation>
    <scope>NUCLEOTIDE SEQUENCE [LARGE SCALE GENOMIC DNA]</scope>
    <source>
        <strain evidence="1 2">AT_MEX2019</strain>
        <tissue evidence="1">Muscle</tissue>
    </source>
</reference>
<sequence>MHHMCICLSLTVEEETGSRGSWCLYLQQSIGKRQGPPWTAAEKRTADLCQKGSKRCHHPLLPLKLSTLHHTNSRSQSS</sequence>
<keyword evidence="2" id="KW-1185">Reference proteome</keyword>
<organism evidence="1 2">
    <name type="scientific">Ataeniobius toweri</name>
    <dbReference type="NCBI Taxonomy" id="208326"/>
    <lineage>
        <taxon>Eukaryota</taxon>
        <taxon>Metazoa</taxon>
        <taxon>Chordata</taxon>
        <taxon>Craniata</taxon>
        <taxon>Vertebrata</taxon>
        <taxon>Euteleostomi</taxon>
        <taxon>Actinopterygii</taxon>
        <taxon>Neopterygii</taxon>
        <taxon>Teleostei</taxon>
        <taxon>Neoteleostei</taxon>
        <taxon>Acanthomorphata</taxon>
        <taxon>Ovalentaria</taxon>
        <taxon>Atherinomorphae</taxon>
        <taxon>Cyprinodontiformes</taxon>
        <taxon>Goodeidae</taxon>
        <taxon>Ataeniobius</taxon>
    </lineage>
</organism>
<comment type="caution">
    <text evidence="1">The sequence shown here is derived from an EMBL/GenBank/DDBJ whole genome shotgun (WGS) entry which is preliminary data.</text>
</comment>
<gene>
    <name evidence="1" type="ORF">ATANTOWER_005555</name>
</gene>
<dbReference type="Proteomes" id="UP001345963">
    <property type="component" value="Unassembled WGS sequence"/>
</dbReference>